<evidence type="ECO:0000256" key="1">
    <source>
        <dbReference type="ARBA" id="ARBA00004167"/>
    </source>
</evidence>
<feature type="compositionally biased region" description="Low complexity" evidence="6">
    <location>
        <begin position="27"/>
        <end position="40"/>
    </location>
</feature>
<feature type="region of interest" description="Disordered" evidence="6">
    <location>
        <begin position="1"/>
        <end position="50"/>
    </location>
</feature>
<keyword evidence="4" id="KW-1133">Transmembrane helix</keyword>
<feature type="domain" description="Cysteine-rich transmembrane" evidence="7">
    <location>
        <begin position="123"/>
        <end position="155"/>
    </location>
</feature>
<sequence>MGKKDAAKGHHHHGHGHGHGGYPTGYPPQGYYPQQQYYGPPRRHGGGGFLRGCQAPHLSPPVPSFHVNRHKSSERASLFKLPLESFLVQSEETMGKDYETPYPPQGYPPQGYYQQPPPVAPPPQYYSQAPPRRSGGFLQGCLAALCCCCLLDECCCDPTILIDC</sequence>
<evidence type="ECO:0000313" key="8">
    <source>
        <dbReference type="EMBL" id="EFJ13828.1"/>
    </source>
</evidence>
<dbReference type="PANTHER" id="PTHR31568">
    <property type="entry name" value="RCG49325, ISOFORM CRA_A"/>
    <property type="match status" value="1"/>
</dbReference>
<keyword evidence="5" id="KW-0472">Membrane</keyword>
<dbReference type="Pfam" id="PF12734">
    <property type="entry name" value="CYSTM"/>
    <property type="match status" value="1"/>
</dbReference>
<dbReference type="PANTHER" id="PTHR31568:SF21">
    <property type="entry name" value="CYSTM DOMAIN-CONTAINING PROTEIN"/>
    <property type="match status" value="1"/>
</dbReference>
<dbReference type="InterPro" id="IPR028144">
    <property type="entry name" value="CYSTM_dom"/>
</dbReference>
<name>D8SNP3_SELML</name>
<evidence type="ECO:0000256" key="5">
    <source>
        <dbReference type="ARBA" id="ARBA00023136"/>
    </source>
</evidence>
<dbReference type="GO" id="GO:0005886">
    <property type="term" value="C:plasma membrane"/>
    <property type="evidence" value="ECO:0000318"/>
    <property type="project" value="GO_Central"/>
</dbReference>
<comment type="subcellular location">
    <subcellularLocation>
        <location evidence="1">Membrane</location>
        <topology evidence="1">Single-pass membrane protein</topology>
    </subcellularLocation>
</comment>
<comment type="similarity">
    <text evidence="2">Belongs to the CYSTM1 family.</text>
</comment>
<feature type="compositionally biased region" description="Basic residues" evidence="6">
    <location>
        <begin position="9"/>
        <end position="18"/>
    </location>
</feature>
<proteinExistence type="inferred from homology"/>
<evidence type="ECO:0000256" key="6">
    <source>
        <dbReference type="SAM" id="MobiDB-lite"/>
    </source>
</evidence>
<feature type="region of interest" description="Disordered" evidence="6">
    <location>
        <begin position="92"/>
        <end position="121"/>
    </location>
</feature>
<dbReference type="InParanoid" id="D8SNP3"/>
<evidence type="ECO:0000259" key="7">
    <source>
        <dbReference type="Pfam" id="PF12734"/>
    </source>
</evidence>
<dbReference type="Gramene" id="EFJ13828">
    <property type="protein sequence ID" value="EFJ13828"/>
    <property type="gene ID" value="SELMODRAFT_446094"/>
</dbReference>
<dbReference type="EMBL" id="GL377630">
    <property type="protein sequence ID" value="EFJ13828.1"/>
    <property type="molecule type" value="Genomic_DNA"/>
</dbReference>
<keyword evidence="9" id="KW-1185">Reference proteome</keyword>
<evidence type="ECO:0000256" key="3">
    <source>
        <dbReference type="ARBA" id="ARBA00022692"/>
    </source>
</evidence>
<dbReference type="AlphaFoldDB" id="D8SNP3"/>
<evidence type="ECO:0000256" key="2">
    <source>
        <dbReference type="ARBA" id="ARBA00009444"/>
    </source>
</evidence>
<protein>
    <recommendedName>
        <fullName evidence="7">Cysteine-rich transmembrane domain-containing protein</fullName>
    </recommendedName>
</protein>
<reference evidence="8 9" key="1">
    <citation type="journal article" date="2011" name="Science">
        <title>The Selaginella genome identifies genetic changes associated with the evolution of vascular plants.</title>
        <authorList>
            <person name="Banks J.A."/>
            <person name="Nishiyama T."/>
            <person name="Hasebe M."/>
            <person name="Bowman J.L."/>
            <person name="Gribskov M."/>
            <person name="dePamphilis C."/>
            <person name="Albert V.A."/>
            <person name="Aono N."/>
            <person name="Aoyama T."/>
            <person name="Ambrose B.A."/>
            <person name="Ashton N.W."/>
            <person name="Axtell M.J."/>
            <person name="Barker E."/>
            <person name="Barker M.S."/>
            <person name="Bennetzen J.L."/>
            <person name="Bonawitz N.D."/>
            <person name="Chapple C."/>
            <person name="Cheng C."/>
            <person name="Correa L.G."/>
            <person name="Dacre M."/>
            <person name="DeBarry J."/>
            <person name="Dreyer I."/>
            <person name="Elias M."/>
            <person name="Engstrom E.M."/>
            <person name="Estelle M."/>
            <person name="Feng L."/>
            <person name="Finet C."/>
            <person name="Floyd S.K."/>
            <person name="Frommer W.B."/>
            <person name="Fujita T."/>
            <person name="Gramzow L."/>
            <person name="Gutensohn M."/>
            <person name="Harholt J."/>
            <person name="Hattori M."/>
            <person name="Heyl A."/>
            <person name="Hirai T."/>
            <person name="Hiwatashi Y."/>
            <person name="Ishikawa M."/>
            <person name="Iwata M."/>
            <person name="Karol K.G."/>
            <person name="Koehler B."/>
            <person name="Kolukisaoglu U."/>
            <person name="Kubo M."/>
            <person name="Kurata T."/>
            <person name="Lalonde S."/>
            <person name="Li K."/>
            <person name="Li Y."/>
            <person name="Litt A."/>
            <person name="Lyons E."/>
            <person name="Manning G."/>
            <person name="Maruyama T."/>
            <person name="Michael T.P."/>
            <person name="Mikami K."/>
            <person name="Miyazaki S."/>
            <person name="Morinaga S."/>
            <person name="Murata T."/>
            <person name="Mueller-Roeber B."/>
            <person name="Nelson D.R."/>
            <person name="Obara M."/>
            <person name="Oguri Y."/>
            <person name="Olmstead R.G."/>
            <person name="Onodera N."/>
            <person name="Petersen B.L."/>
            <person name="Pils B."/>
            <person name="Prigge M."/>
            <person name="Rensing S.A."/>
            <person name="Riano-Pachon D.M."/>
            <person name="Roberts A.W."/>
            <person name="Sato Y."/>
            <person name="Scheller H.V."/>
            <person name="Schulz B."/>
            <person name="Schulz C."/>
            <person name="Shakirov E.V."/>
            <person name="Shibagaki N."/>
            <person name="Shinohara N."/>
            <person name="Shippen D.E."/>
            <person name="Soerensen I."/>
            <person name="Sotooka R."/>
            <person name="Sugimoto N."/>
            <person name="Sugita M."/>
            <person name="Sumikawa N."/>
            <person name="Tanurdzic M."/>
            <person name="Theissen G."/>
            <person name="Ulvskov P."/>
            <person name="Wakazuki S."/>
            <person name="Weng J.K."/>
            <person name="Willats W.W."/>
            <person name="Wipf D."/>
            <person name="Wolf P.G."/>
            <person name="Yang L."/>
            <person name="Zimmer A.D."/>
            <person name="Zhu Q."/>
            <person name="Mitros T."/>
            <person name="Hellsten U."/>
            <person name="Loque D."/>
            <person name="Otillar R."/>
            <person name="Salamov A."/>
            <person name="Schmutz J."/>
            <person name="Shapiro H."/>
            <person name="Lindquist E."/>
            <person name="Lucas S."/>
            <person name="Rokhsar D."/>
            <person name="Grigoriev I.V."/>
        </authorList>
    </citation>
    <scope>NUCLEOTIDE SEQUENCE [LARGE SCALE GENOMIC DNA]</scope>
</reference>
<accession>D8SNP3</accession>
<dbReference type="InterPro" id="IPR044850">
    <property type="entry name" value="WIH1-like"/>
</dbReference>
<gene>
    <name evidence="8" type="ORF">SELMODRAFT_446094</name>
</gene>
<dbReference type="Proteomes" id="UP000001514">
    <property type="component" value="Unassembled WGS sequence"/>
</dbReference>
<evidence type="ECO:0000256" key="4">
    <source>
        <dbReference type="ARBA" id="ARBA00022989"/>
    </source>
</evidence>
<evidence type="ECO:0000313" key="9">
    <source>
        <dbReference type="Proteomes" id="UP000001514"/>
    </source>
</evidence>
<organism evidence="9">
    <name type="scientific">Selaginella moellendorffii</name>
    <name type="common">Spikemoss</name>
    <dbReference type="NCBI Taxonomy" id="88036"/>
    <lineage>
        <taxon>Eukaryota</taxon>
        <taxon>Viridiplantae</taxon>
        <taxon>Streptophyta</taxon>
        <taxon>Embryophyta</taxon>
        <taxon>Tracheophyta</taxon>
        <taxon>Lycopodiopsida</taxon>
        <taxon>Selaginellales</taxon>
        <taxon>Selaginellaceae</taxon>
        <taxon>Selaginella</taxon>
    </lineage>
</organism>
<keyword evidence="3" id="KW-0812">Transmembrane</keyword>
<dbReference type="HOGENOM" id="CLU_1621818_0_0_1"/>
<dbReference type="KEGG" id="smo:SELMODRAFT_446094"/>